<dbReference type="InterPro" id="IPR044516">
    <property type="entry name" value="UXS-like"/>
</dbReference>
<dbReference type="SUPFAM" id="SSF51735">
    <property type="entry name" value="NAD(P)-binding Rossmann-fold domains"/>
    <property type="match status" value="1"/>
</dbReference>
<evidence type="ECO:0000256" key="1">
    <source>
        <dbReference type="ARBA" id="ARBA00001911"/>
    </source>
</evidence>
<organism evidence="6 7">
    <name type="scientific">Ligilactobacillus ubinensis</name>
    <dbReference type="NCBI Taxonomy" id="2876789"/>
    <lineage>
        <taxon>Bacteria</taxon>
        <taxon>Bacillati</taxon>
        <taxon>Bacillota</taxon>
        <taxon>Bacilli</taxon>
        <taxon>Lactobacillales</taxon>
        <taxon>Lactobacillaceae</taxon>
        <taxon>Ligilactobacillus</taxon>
    </lineage>
</organism>
<proteinExistence type="predicted"/>
<dbReference type="PANTHER" id="PTHR43078:SF7">
    <property type="entry name" value="UDP-GLUCURONATE DECARBOXYLASE"/>
    <property type="match status" value="1"/>
</dbReference>
<evidence type="ECO:0000256" key="4">
    <source>
        <dbReference type="ARBA" id="ARBA00023239"/>
    </source>
</evidence>
<evidence type="ECO:0000259" key="5">
    <source>
        <dbReference type="Pfam" id="PF01370"/>
    </source>
</evidence>
<sequence>MSKNGSVYQEDLKVAITNSMKINQLAGKSILVTGATGTIGSFLVDELLMYNSFHKNKIEIFATSRKLKNLQRVFQEKATNKLHFIEFDNQKLPSFQFKVDYIIHNAGNAYPEAFKKDPIGTMMGNINGTYNLLTYAKQMGTKRFLYVSSGEVYGQESTDITKFGEEHTGHIDPLNSRSCYPNSKRACETLCASFAEQNHLDIVVVRPCHTYGPRITNNDNRAHVQFLKAALEDKTIVLKSLGNQLRSYCYVADCVAGIITVLLKGQTKIAYNIANVNSITTVKSLAEEIAMISKKKIVFKCLDQSKNDSPIQYQVLSSDRLEDLGWQGQYDLTLGITHTLNIMKQERNKEC</sequence>
<dbReference type="GO" id="GO:0042732">
    <property type="term" value="P:D-xylose metabolic process"/>
    <property type="evidence" value="ECO:0007669"/>
    <property type="project" value="InterPro"/>
</dbReference>
<dbReference type="Proteomes" id="UP001139006">
    <property type="component" value="Unassembled WGS sequence"/>
</dbReference>
<dbReference type="Pfam" id="PF01370">
    <property type="entry name" value="Epimerase"/>
    <property type="match status" value="1"/>
</dbReference>
<reference evidence="6 7" key="1">
    <citation type="journal article" date="2023" name="Int. J. Syst. Evol. Microbiol.">
        <title>Ligilactobacillus ubinensis sp. nov., a novel species isolated from the wild ferment of a durian fruit (Durio zibethinus).</title>
        <authorList>
            <person name="Heng Y.C."/>
            <person name="Menon N."/>
            <person name="Chen B."/>
            <person name="Loo B.Z.L."/>
            <person name="Wong G.W.J."/>
            <person name="Lim A.C.H."/>
            <person name="Silvaraju S."/>
            <person name="Kittelmann S."/>
        </authorList>
    </citation>
    <scope>NUCLEOTIDE SEQUENCE [LARGE SCALE GENOMIC DNA]</scope>
    <source>
        <strain evidence="6 7">WILCCON 0076</strain>
    </source>
</reference>
<dbReference type="AlphaFoldDB" id="A0A9X2FJM1"/>
<evidence type="ECO:0000313" key="7">
    <source>
        <dbReference type="Proteomes" id="UP001139006"/>
    </source>
</evidence>
<dbReference type="PANTHER" id="PTHR43078">
    <property type="entry name" value="UDP-GLUCURONIC ACID DECARBOXYLASE-RELATED"/>
    <property type="match status" value="1"/>
</dbReference>
<dbReference type="InterPro" id="IPR036291">
    <property type="entry name" value="NAD(P)-bd_dom_sf"/>
</dbReference>
<protein>
    <submittedName>
        <fullName evidence="6">NAD-dependent epimerase/dehydratase family protein</fullName>
    </submittedName>
</protein>
<keyword evidence="2" id="KW-0210">Decarboxylase</keyword>
<comment type="caution">
    <text evidence="6">The sequence shown here is derived from an EMBL/GenBank/DDBJ whole genome shotgun (WGS) entry which is preliminary data.</text>
</comment>
<dbReference type="EMBL" id="JAIULA010000009">
    <property type="protein sequence ID" value="MCP0886871.1"/>
    <property type="molecule type" value="Genomic_DNA"/>
</dbReference>
<evidence type="ECO:0000256" key="3">
    <source>
        <dbReference type="ARBA" id="ARBA00023027"/>
    </source>
</evidence>
<dbReference type="GO" id="GO:0005737">
    <property type="term" value="C:cytoplasm"/>
    <property type="evidence" value="ECO:0007669"/>
    <property type="project" value="TreeGrafter"/>
</dbReference>
<dbReference type="RefSeq" id="WP_253360291.1">
    <property type="nucleotide sequence ID" value="NZ_JAIULA010000009.1"/>
</dbReference>
<keyword evidence="7" id="KW-1185">Reference proteome</keyword>
<dbReference type="Gene3D" id="3.40.50.720">
    <property type="entry name" value="NAD(P)-binding Rossmann-like Domain"/>
    <property type="match status" value="1"/>
</dbReference>
<evidence type="ECO:0000256" key="2">
    <source>
        <dbReference type="ARBA" id="ARBA00022793"/>
    </source>
</evidence>
<keyword evidence="4" id="KW-0456">Lyase</keyword>
<dbReference type="InterPro" id="IPR001509">
    <property type="entry name" value="Epimerase_deHydtase"/>
</dbReference>
<name>A0A9X2FJM1_9LACO</name>
<accession>A0A9X2FJM1</accession>
<keyword evidence="3" id="KW-0520">NAD</keyword>
<gene>
    <name evidence="6" type="ORF">LB941_05895</name>
</gene>
<comment type="cofactor">
    <cofactor evidence="1">
        <name>NAD(+)</name>
        <dbReference type="ChEBI" id="CHEBI:57540"/>
    </cofactor>
</comment>
<dbReference type="GO" id="GO:0070403">
    <property type="term" value="F:NAD+ binding"/>
    <property type="evidence" value="ECO:0007669"/>
    <property type="project" value="InterPro"/>
</dbReference>
<evidence type="ECO:0000313" key="6">
    <source>
        <dbReference type="EMBL" id="MCP0886871.1"/>
    </source>
</evidence>
<dbReference type="GO" id="GO:0048040">
    <property type="term" value="F:UDP-glucuronate decarboxylase activity"/>
    <property type="evidence" value="ECO:0007669"/>
    <property type="project" value="TreeGrafter"/>
</dbReference>
<feature type="domain" description="NAD-dependent epimerase/dehydratase" evidence="5">
    <location>
        <begin position="30"/>
        <end position="274"/>
    </location>
</feature>